<feature type="transmembrane region" description="Helical" evidence="1">
    <location>
        <begin position="195"/>
        <end position="215"/>
    </location>
</feature>
<proteinExistence type="predicted"/>
<keyword evidence="1" id="KW-1133">Transmembrane helix</keyword>
<feature type="transmembrane region" description="Helical" evidence="1">
    <location>
        <begin position="227"/>
        <end position="250"/>
    </location>
</feature>
<sequence length="389" mass="41569">MAGVTVIRFVTFVAVLSPSEYGTLNIYATLVNVLPLAMSWGLTLQYQRIARSSDGSVTNTLLKYALLVNAASAIPTLVVIYLVGQRLGGVGSLLICVVSAFLICIATSLSTCYSQIAVGYGYRTRGSLMLFCVNVTSAVPVPIVLLSGQGSVDAILASWAAAAMVGLLCSRLMLPRYPLLPPGDVSGTLSFFEGFATLPAQLGPWLIFFLVRFLIGVNLGASEVAVFAIASTVPDMAYLVCVALLGYFSNRLLTNEVKVYRALVYVLPLYVLLVVLGGLGVYLILPYLGDDQYAFSLSVFLILSSLGAVRIYITAWRARAIGARRLHQTAWVYLVATGGLGGVMVLLPDLSLIMYALLTLAGFCIIAFVQRVGIVTGPRGGDHQRGETR</sequence>
<protein>
    <recommendedName>
        <fullName evidence="4">Polysaccharide biosynthesis protein</fullName>
    </recommendedName>
</protein>
<feature type="transmembrane region" description="Helical" evidence="1">
    <location>
        <begin position="297"/>
        <end position="318"/>
    </location>
</feature>
<keyword evidence="1" id="KW-0472">Membrane</keyword>
<accession>A0AAX3TAA6</accession>
<evidence type="ECO:0000256" key="1">
    <source>
        <dbReference type="SAM" id="Phobius"/>
    </source>
</evidence>
<feature type="transmembrane region" description="Helical" evidence="1">
    <location>
        <begin position="154"/>
        <end position="174"/>
    </location>
</feature>
<dbReference type="RefSeq" id="WP_165630449.1">
    <property type="nucleotide sequence ID" value="NZ_CP121270.1"/>
</dbReference>
<feature type="transmembrane region" description="Helical" evidence="1">
    <location>
        <begin position="128"/>
        <end position="148"/>
    </location>
</feature>
<feature type="transmembrane region" description="Helical" evidence="1">
    <location>
        <begin position="262"/>
        <end position="285"/>
    </location>
</feature>
<feature type="transmembrane region" description="Helical" evidence="1">
    <location>
        <begin position="330"/>
        <end position="347"/>
    </location>
</feature>
<gene>
    <name evidence="2" type="ORF">P9A14_05305</name>
</gene>
<dbReference type="Proteomes" id="UP001213504">
    <property type="component" value="Chromosome"/>
</dbReference>
<evidence type="ECO:0008006" key="4">
    <source>
        <dbReference type="Google" id="ProtNLM"/>
    </source>
</evidence>
<evidence type="ECO:0000313" key="3">
    <source>
        <dbReference type="Proteomes" id="UP001213504"/>
    </source>
</evidence>
<feature type="transmembrane region" description="Helical" evidence="1">
    <location>
        <begin position="353"/>
        <end position="369"/>
    </location>
</feature>
<reference evidence="2" key="1">
    <citation type="submission" date="2023-04" db="EMBL/GenBank/DDBJ databases">
        <title>Complete genome sequence of a phthalic acid esters degrading bacterial strain.</title>
        <authorList>
            <person name="Weng L."/>
            <person name="Jia Y."/>
            <person name="Ren L."/>
        </authorList>
    </citation>
    <scope>NUCLEOTIDE SEQUENCE</scope>
    <source>
        <strain evidence="2">RL-LY01</strain>
    </source>
</reference>
<feature type="transmembrane region" description="Helical" evidence="1">
    <location>
        <begin position="24"/>
        <end position="43"/>
    </location>
</feature>
<dbReference type="EMBL" id="CP121270">
    <property type="protein sequence ID" value="WFP25930.1"/>
    <property type="molecule type" value="Genomic_DNA"/>
</dbReference>
<name>A0AAX3TAA6_9ACTN</name>
<feature type="transmembrane region" description="Helical" evidence="1">
    <location>
        <begin position="64"/>
        <end position="84"/>
    </location>
</feature>
<keyword evidence="1" id="KW-0812">Transmembrane</keyword>
<feature type="transmembrane region" description="Helical" evidence="1">
    <location>
        <begin position="90"/>
        <end position="116"/>
    </location>
</feature>
<organism evidence="2 3">
    <name type="scientific">Gordonia hongkongensis</name>
    <dbReference type="NCBI Taxonomy" id="1701090"/>
    <lineage>
        <taxon>Bacteria</taxon>
        <taxon>Bacillati</taxon>
        <taxon>Actinomycetota</taxon>
        <taxon>Actinomycetes</taxon>
        <taxon>Mycobacteriales</taxon>
        <taxon>Gordoniaceae</taxon>
        <taxon>Gordonia</taxon>
    </lineage>
</organism>
<evidence type="ECO:0000313" key="2">
    <source>
        <dbReference type="EMBL" id="WFP25930.1"/>
    </source>
</evidence>
<dbReference type="AlphaFoldDB" id="A0AAX3TAA6"/>